<organism evidence="22 23">
    <name type="scientific">Arachnia propionica</name>
    <dbReference type="NCBI Taxonomy" id="1750"/>
    <lineage>
        <taxon>Bacteria</taxon>
        <taxon>Bacillati</taxon>
        <taxon>Actinomycetota</taxon>
        <taxon>Actinomycetes</taxon>
        <taxon>Propionibacteriales</taxon>
        <taxon>Propionibacteriaceae</taxon>
        <taxon>Arachnia</taxon>
    </lineage>
</organism>
<comment type="pathway">
    <text evidence="2 18">Amino-acid biosynthesis; L-threonine biosynthesis; L-threonine from L-aspartate: step 3/5.</text>
</comment>
<evidence type="ECO:0000256" key="1">
    <source>
        <dbReference type="ARBA" id="ARBA00001920"/>
    </source>
</evidence>
<name>A0A3N4DJ76_9ACTN</name>
<evidence type="ECO:0000256" key="10">
    <source>
        <dbReference type="ARBA" id="ARBA00023002"/>
    </source>
</evidence>
<keyword evidence="12 18" id="KW-0486">Methionine biosynthesis</keyword>
<dbReference type="EC" id="1.1.1.3" evidence="5 18"/>
<dbReference type="EMBL" id="LR134406">
    <property type="protein sequence ID" value="VEH70062.1"/>
    <property type="molecule type" value="Genomic_DNA"/>
</dbReference>
<dbReference type="UniPathway" id="UPA00050">
    <property type="reaction ID" value="UER00063"/>
</dbReference>
<comment type="catalytic activity">
    <reaction evidence="15">
        <text>L-homoserine + NAD(+) = L-aspartate 4-semialdehyde + NADH + H(+)</text>
        <dbReference type="Rhea" id="RHEA:15757"/>
        <dbReference type="ChEBI" id="CHEBI:15378"/>
        <dbReference type="ChEBI" id="CHEBI:57476"/>
        <dbReference type="ChEBI" id="CHEBI:57540"/>
        <dbReference type="ChEBI" id="CHEBI:57945"/>
        <dbReference type="ChEBI" id="CHEBI:537519"/>
        <dbReference type="EC" id="1.1.1.3"/>
    </reaction>
    <physiologicalReaction direction="right-to-left" evidence="15">
        <dbReference type="Rhea" id="RHEA:15759"/>
    </physiologicalReaction>
</comment>
<feature type="domain" description="ACT" evidence="20">
    <location>
        <begin position="353"/>
        <end position="436"/>
    </location>
</feature>
<dbReference type="OrthoDB" id="9808167at2"/>
<evidence type="ECO:0000256" key="2">
    <source>
        <dbReference type="ARBA" id="ARBA00005056"/>
    </source>
</evidence>
<dbReference type="NCBIfam" id="NF004976">
    <property type="entry name" value="PRK06349.1"/>
    <property type="match status" value="1"/>
</dbReference>
<evidence type="ECO:0000256" key="11">
    <source>
        <dbReference type="ARBA" id="ARBA00023053"/>
    </source>
</evidence>
<dbReference type="OMA" id="LMFYGPG"/>
<evidence type="ECO:0000256" key="7">
    <source>
        <dbReference type="ARBA" id="ARBA00022605"/>
    </source>
</evidence>
<proteinExistence type="inferred from homology"/>
<evidence type="ECO:0000313" key="23">
    <source>
        <dbReference type="Proteomes" id="UP000273044"/>
    </source>
</evidence>
<evidence type="ECO:0000313" key="22">
    <source>
        <dbReference type="EMBL" id="VEH70062.1"/>
    </source>
</evidence>
<feature type="binding site" evidence="17">
    <location>
        <position position="193"/>
    </location>
    <ligand>
        <name>L-homoserine</name>
        <dbReference type="ChEBI" id="CHEBI:57476"/>
    </ligand>
</feature>
<comment type="pathway">
    <text evidence="3 18">Amino-acid biosynthesis; L-methionine biosynthesis via de novo pathway; L-homoserine from L-aspartate: step 3/3.</text>
</comment>
<dbReference type="Pfam" id="PF00742">
    <property type="entry name" value="Homoserine_dh"/>
    <property type="match status" value="1"/>
</dbReference>
<evidence type="ECO:0000256" key="4">
    <source>
        <dbReference type="ARBA" id="ARBA00006753"/>
    </source>
</evidence>
<dbReference type="PANTHER" id="PTHR43331">
    <property type="entry name" value="HOMOSERINE DEHYDROGENASE"/>
    <property type="match status" value="1"/>
</dbReference>
<dbReference type="InterPro" id="IPR045865">
    <property type="entry name" value="ACT-like_dom_sf"/>
</dbReference>
<dbReference type="InterPro" id="IPR016204">
    <property type="entry name" value="HDH"/>
</dbReference>
<evidence type="ECO:0000256" key="14">
    <source>
        <dbReference type="ARBA" id="ARBA00048841"/>
    </source>
</evidence>
<keyword evidence="7 18" id="KW-0028">Amino-acid biosynthesis</keyword>
<dbReference type="Gene3D" id="3.40.50.720">
    <property type="entry name" value="NAD(P)-binding Rossmann-like Domain"/>
    <property type="match status" value="1"/>
</dbReference>
<dbReference type="InterPro" id="IPR005106">
    <property type="entry name" value="Asp/hSer_DH_NAD-bd"/>
</dbReference>
<evidence type="ECO:0000313" key="21">
    <source>
        <dbReference type="EMBL" id="QUC09934.1"/>
    </source>
</evidence>
<feature type="binding site" evidence="17">
    <location>
        <position position="108"/>
    </location>
    <ligand>
        <name>NADPH</name>
        <dbReference type="ChEBI" id="CHEBI:57783"/>
    </ligand>
</feature>
<evidence type="ECO:0000256" key="13">
    <source>
        <dbReference type="ARBA" id="ARBA00044930"/>
    </source>
</evidence>
<dbReference type="Gene3D" id="3.30.360.10">
    <property type="entry name" value="Dihydrodipicolinate Reductase, domain 2"/>
    <property type="match status" value="1"/>
</dbReference>
<dbReference type="SUPFAM" id="SSF51735">
    <property type="entry name" value="NAD(P)-binding Rossmann-fold domains"/>
    <property type="match status" value="1"/>
</dbReference>
<dbReference type="PROSITE" id="PS51671">
    <property type="entry name" value="ACT"/>
    <property type="match status" value="1"/>
</dbReference>
<keyword evidence="11" id="KW-0915">Sodium</keyword>
<accession>A0A3N4DJ76</accession>
<feature type="binding site" evidence="17">
    <location>
        <begin position="13"/>
        <end position="20"/>
    </location>
    <ligand>
        <name>NADP(+)</name>
        <dbReference type="ChEBI" id="CHEBI:58349"/>
    </ligand>
</feature>
<evidence type="ECO:0000256" key="15">
    <source>
        <dbReference type="ARBA" id="ARBA00049031"/>
    </source>
</evidence>
<keyword evidence="23" id="KW-1185">Reference proteome</keyword>
<comment type="cofactor">
    <cofactor evidence="1">
        <name>a metal cation</name>
        <dbReference type="ChEBI" id="CHEBI:25213"/>
    </cofactor>
</comment>
<comment type="catalytic activity">
    <reaction evidence="14">
        <text>L-homoserine + NADP(+) = L-aspartate 4-semialdehyde + NADPH + H(+)</text>
        <dbReference type="Rhea" id="RHEA:15761"/>
        <dbReference type="ChEBI" id="CHEBI:15378"/>
        <dbReference type="ChEBI" id="CHEBI:57476"/>
        <dbReference type="ChEBI" id="CHEBI:57783"/>
        <dbReference type="ChEBI" id="CHEBI:58349"/>
        <dbReference type="ChEBI" id="CHEBI:537519"/>
        <dbReference type="EC" id="1.1.1.3"/>
    </reaction>
    <physiologicalReaction direction="right-to-left" evidence="14">
        <dbReference type="Rhea" id="RHEA:15763"/>
    </physiologicalReaction>
</comment>
<evidence type="ECO:0000256" key="12">
    <source>
        <dbReference type="ARBA" id="ARBA00023167"/>
    </source>
</evidence>
<dbReference type="GO" id="GO:0009086">
    <property type="term" value="P:methionine biosynthetic process"/>
    <property type="evidence" value="ECO:0007669"/>
    <property type="project" value="UniProtKB-KW"/>
</dbReference>
<dbReference type="RefSeq" id="WP_014846445.1">
    <property type="nucleotide sequence ID" value="NZ_CAJZDL010000028.1"/>
</dbReference>
<dbReference type="EMBL" id="CP072385">
    <property type="protein sequence ID" value="QUC09934.1"/>
    <property type="molecule type" value="Genomic_DNA"/>
</dbReference>
<evidence type="ECO:0000256" key="9">
    <source>
        <dbReference type="ARBA" id="ARBA00022857"/>
    </source>
</evidence>
<dbReference type="SUPFAM" id="SSF55021">
    <property type="entry name" value="ACT-like"/>
    <property type="match status" value="1"/>
</dbReference>
<dbReference type="CDD" id="cd04881">
    <property type="entry name" value="ACT_HSDH-Hom"/>
    <property type="match status" value="1"/>
</dbReference>
<evidence type="ECO:0000256" key="17">
    <source>
        <dbReference type="PIRSR" id="PIRSR000098-2"/>
    </source>
</evidence>
<dbReference type="Proteomes" id="UP000677180">
    <property type="component" value="Chromosome"/>
</dbReference>
<evidence type="ECO:0000256" key="18">
    <source>
        <dbReference type="RuleBase" id="RU000579"/>
    </source>
</evidence>
<dbReference type="InterPro" id="IPR019811">
    <property type="entry name" value="HDH_CS"/>
</dbReference>
<evidence type="ECO:0000256" key="8">
    <source>
        <dbReference type="ARBA" id="ARBA00022697"/>
    </source>
</evidence>
<dbReference type="InterPro" id="IPR036291">
    <property type="entry name" value="NAD(P)-bd_dom_sf"/>
</dbReference>
<protein>
    <recommendedName>
        <fullName evidence="6 18">Homoserine dehydrogenase</fullName>
        <ecNumber evidence="5 18">1.1.1.3</ecNumber>
    </recommendedName>
</protein>
<dbReference type="UniPathway" id="UPA00051">
    <property type="reaction ID" value="UER00465"/>
</dbReference>
<gene>
    <name evidence="22" type="primary">hom</name>
    <name evidence="21" type="ORF">J5A53_08820</name>
    <name evidence="22" type="ORF">NCTC12967_01347</name>
</gene>
<keyword evidence="10 18" id="KW-0560">Oxidoreductase</keyword>
<evidence type="ECO:0000256" key="19">
    <source>
        <dbReference type="RuleBase" id="RU004171"/>
    </source>
</evidence>
<evidence type="ECO:0000256" key="3">
    <source>
        <dbReference type="ARBA" id="ARBA00005062"/>
    </source>
</evidence>
<dbReference type="Proteomes" id="UP000273044">
    <property type="component" value="Chromosome"/>
</dbReference>
<keyword evidence="9 17" id="KW-0521">NADP</keyword>
<evidence type="ECO:0000259" key="20">
    <source>
        <dbReference type="PROSITE" id="PS51671"/>
    </source>
</evidence>
<dbReference type="GeneID" id="64406821"/>
<keyword evidence="8 18" id="KW-0791">Threonine biosynthesis</keyword>
<dbReference type="GO" id="GO:0050661">
    <property type="term" value="F:NADP binding"/>
    <property type="evidence" value="ECO:0007669"/>
    <property type="project" value="InterPro"/>
</dbReference>
<dbReference type="InterPro" id="IPR001342">
    <property type="entry name" value="HDH_cat"/>
</dbReference>
<comment type="similarity">
    <text evidence="4 19">Belongs to the homoserine dehydrogenase family.</text>
</comment>
<dbReference type="PIRSF" id="PIRSF000098">
    <property type="entry name" value="Homoser_dehydrog"/>
    <property type="match status" value="1"/>
</dbReference>
<dbReference type="GO" id="GO:0004412">
    <property type="term" value="F:homoserine dehydrogenase activity"/>
    <property type="evidence" value="ECO:0007669"/>
    <property type="project" value="UniProtKB-EC"/>
</dbReference>
<feature type="active site" description="Proton donor" evidence="16">
    <location>
        <position position="208"/>
    </location>
</feature>
<evidence type="ECO:0000256" key="16">
    <source>
        <dbReference type="PIRSR" id="PIRSR000098-1"/>
    </source>
</evidence>
<dbReference type="InterPro" id="IPR002912">
    <property type="entry name" value="ACT_dom"/>
</dbReference>
<dbReference type="PROSITE" id="PS01042">
    <property type="entry name" value="HOMOSER_DHGENASE"/>
    <property type="match status" value="1"/>
</dbReference>
<dbReference type="GO" id="GO:0009088">
    <property type="term" value="P:threonine biosynthetic process"/>
    <property type="evidence" value="ECO:0007669"/>
    <property type="project" value="UniProtKB-UniPathway"/>
</dbReference>
<reference evidence="22 23" key="1">
    <citation type="submission" date="2018-12" db="EMBL/GenBank/DDBJ databases">
        <authorList>
            <consortium name="Pathogen Informatics"/>
        </authorList>
    </citation>
    <scope>NUCLEOTIDE SEQUENCE [LARGE SCALE GENOMIC DNA]</scope>
    <source>
        <strain evidence="22 23">NCTC12967</strain>
    </source>
</reference>
<comment type="function">
    <text evidence="13">Catalyzes the conversion of L-aspartate-beta-semialdehyde (L-Asa) to L-homoserine (L-Hse), the third step in the biosynthesis of threonine and methionine from aspartate.</text>
</comment>
<dbReference type="Gene3D" id="3.30.70.260">
    <property type="match status" value="1"/>
</dbReference>
<dbReference type="PANTHER" id="PTHR43331:SF1">
    <property type="entry name" value="HOMOSERINE DEHYDROGENASE"/>
    <property type="match status" value="1"/>
</dbReference>
<dbReference type="Pfam" id="PF03447">
    <property type="entry name" value="NAD_binding_3"/>
    <property type="match status" value="1"/>
</dbReference>
<evidence type="ECO:0000256" key="6">
    <source>
        <dbReference type="ARBA" id="ARBA00013376"/>
    </source>
</evidence>
<dbReference type="FunFam" id="3.30.360.10:FF:000005">
    <property type="entry name" value="Homoserine dehydrogenase"/>
    <property type="match status" value="1"/>
</dbReference>
<evidence type="ECO:0000256" key="5">
    <source>
        <dbReference type="ARBA" id="ARBA00013213"/>
    </source>
</evidence>
<dbReference type="SUPFAM" id="SSF55347">
    <property type="entry name" value="Glyceraldehyde-3-phosphate dehydrogenase-like, C-terminal domain"/>
    <property type="match status" value="1"/>
</dbReference>
<dbReference type="AlphaFoldDB" id="A0A3N4DJ76"/>
<reference evidence="21" key="2">
    <citation type="submission" date="2021-03" db="EMBL/GenBank/DDBJ databases">
        <title>Human Oral Microbial Genomes.</title>
        <authorList>
            <person name="Johnston C.D."/>
            <person name="Chen T."/>
            <person name="Dewhirst F.E."/>
        </authorList>
    </citation>
    <scope>NUCLEOTIDE SEQUENCE</scope>
    <source>
        <strain evidence="21">F0714</strain>
    </source>
</reference>
<sequence>MAEETSPLKVALLGAGVVGSQVARILSQEAESLRQRIGRPLELVGIGVRRLDVERPGIDPGLFTTDVHGLVTRGDLDLVVEVIGGIEPARNLLTEAMNAGASVITANKALLAEDLARLSATAKKNGVDLYYEAAVAGAIPIIRPLRESLVGDEIRAVMGIVNGTTNYILDQMTTNHLSFDVALRQAQELGFAEADPTADIEGKDAAAKAAILAGLAFHTEVHSPEVFCEGISSVTEADIQAADQMGCVVKLLAVAKLADDDRVIVKVHPAMVPKTHPLASVSGAYNAIFVESVEAGQLMFLGQGAGGAPTASAVMGDVVTAARNRVRGTAGHLGTGYTKREVAPIGDATSRYYIRFQVEDKPGVLAKCATIFGAHRVSLQTCQQSYLEGLGRTDGFTAELNFMTHDAREQDLQDVVAALREAPFIGDSIDYMRIEGK</sequence>